<feature type="domain" description="HAMP" evidence="2">
    <location>
        <begin position="170"/>
        <end position="221"/>
    </location>
</feature>
<protein>
    <submittedName>
        <fullName evidence="4">Diguanylate cyclase/phosphodiesterase</fullName>
    </submittedName>
</protein>
<dbReference type="SMART" id="SM00267">
    <property type="entry name" value="GGDEF"/>
    <property type="match status" value="1"/>
</dbReference>
<dbReference type="Gene3D" id="3.30.70.270">
    <property type="match status" value="1"/>
</dbReference>
<dbReference type="Gene3D" id="3.20.20.450">
    <property type="entry name" value="EAL domain"/>
    <property type="match status" value="1"/>
</dbReference>
<dbReference type="InterPro" id="IPR000160">
    <property type="entry name" value="GGDEF_dom"/>
</dbReference>
<evidence type="ECO:0000313" key="4">
    <source>
        <dbReference type="EMBL" id="ALV86454.1"/>
    </source>
</evidence>
<feature type="domain" description="GGDEF" evidence="3">
    <location>
        <begin position="263"/>
        <end position="395"/>
    </location>
</feature>
<dbReference type="EMBL" id="KT944264">
    <property type="protein sequence ID" value="ALV86454.1"/>
    <property type="molecule type" value="Genomic_DNA"/>
</dbReference>
<dbReference type="Pfam" id="PF00990">
    <property type="entry name" value="GGDEF"/>
    <property type="match status" value="1"/>
</dbReference>
<dbReference type="SMART" id="SM00304">
    <property type="entry name" value="HAMP"/>
    <property type="match status" value="1"/>
</dbReference>
<dbReference type="InterPro" id="IPR032244">
    <property type="entry name" value="LapD_MoxY_N"/>
</dbReference>
<evidence type="ECO:0000259" key="1">
    <source>
        <dbReference type="PROSITE" id="PS50883"/>
    </source>
</evidence>
<dbReference type="SUPFAM" id="SSF55073">
    <property type="entry name" value="Nucleotide cyclase"/>
    <property type="match status" value="1"/>
</dbReference>
<dbReference type="Pfam" id="PF00563">
    <property type="entry name" value="EAL"/>
    <property type="match status" value="1"/>
</dbReference>
<dbReference type="PROSITE" id="PS50885">
    <property type="entry name" value="HAMP"/>
    <property type="match status" value="1"/>
</dbReference>
<dbReference type="AlphaFoldDB" id="A0A0U3SYY8"/>
<dbReference type="InterPro" id="IPR029787">
    <property type="entry name" value="Nucleotide_cyclase"/>
</dbReference>
<dbReference type="InterPro" id="IPR001633">
    <property type="entry name" value="EAL_dom"/>
</dbReference>
<dbReference type="InterPro" id="IPR003660">
    <property type="entry name" value="HAMP_dom"/>
</dbReference>
<evidence type="ECO:0000259" key="2">
    <source>
        <dbReference type="PROSITE" id="PS50885"/>
    </source>
</evidence>
<dbReference type="GO" id="GO:0007165">
    <property type="term" value="P:signal transduction"/>
    <property type="evidence" value="ECO:0007669"/>
    <property type="project" value="InterPro"/>
</dbReference>
<dbReference type="PANTHER" id="PTHR33121">
    <property type="entry name" value="CYCLIC DI-GMP PHOSPHODIESTERASE PDEF"/>
    <property type="match status" value="1"/>
</dbReference>
<dbReference type="PROSITE" id="PS50883">
    <property type="entry name" value="EAL"/>
    <property type="match status" value="1"/>
</dbReference>
<name>A0A0U3SYY8_9BACT</name>
<feature type="domain" description="EAL" evidence="1">
    <location>
        <begin position="404"/>
        <end position="642"/>
    </location>
</feature>
<reference evidence="4" key="1">
    <citation type="submission" date="2015-10" db="EMBL/GenBank/DDBJ databases">
        <title>Biosynthesis of SCL-MCL polyhydroxyalkanoates by metagenomic clones in Pseudomonas putida.</title>
        <authorList>
            <person name="Cheng J."/>
            <person name="Charles T.C."/>
        </authorList>
    </citation>
    <scope>NUCLEOTIDE SEQUENCE</scope>
</reference>
<dbReference type="InterPro" id="IPR043128">
    <property type="entry name" value="Rev_trsase/Diguanyl_cyclase"/>
</dbReference>
<accession>A0A0U3SYY8</accession>
<dbReference type="PANTHER" id="PTHR33121:SF23">
    <property type="entry name" value="CYCLIC DI-GMP PHOSPHODIESTERASE PDEB"/>
    <property type="match status" value="1"/>
</dbReference>
<dbReference type="InterPro" id="IPR035919">
    <property type="entry name" value="EAL_sf"/>
</dbReference>
<organism evidence="4">
    <name type="scientific">uncultured bacterium 18</name>
    <dbReference type="NCBI Taxonomy" id="139916"/>
    <lineage>
        <taxon>Bacteria</taxon>
        <taxon>environmental samples</taxon>
    </lineage>
</organism>
<dbReference type="GO" id="GO:0016020">
    <property type="term" value="C:membrane"/>
    <property type="evidence" value="ECO:0007669"/>
    <property type="project" value="InterPro"/>
</dbReference>
<dbReference type="GO" id="GO:0071111">
    <property type="term" value="F:cyclic-guanylate-specific phosphodiesterase activity"/>
    <property type="evidence" value="ECO:0007669"/>
    <property type="project" value="InterPro"/>
</dbReference>
<dbReference type="Gene3D" id="6.20.270.20">
    <property type="entry name" value="LapD/MoxY periplasmic domain"/>
    <property type="match status" value="1"/>
</dbReference>
<dbReference type="SMART" id="SM00052">
    <property type="entry name" value="EAL"/>
    <property type="match status" value="1"/>
</dbReference>
<dbReference type="InterPro" id="IPR042461">
    <property type="entry name" value="LapD_MoxY_peri_C"/>
</dbReference>
<dbReference type="PROSITE" id="PS50887">
    <property type="entry name" value="GGDEF"/>
    <property type="match status" value="1"/>
</dbReference>
<evidence type="ECO:0000259" key="3">
    <source>
        <dbReference type="PROSITE" id="PS50887"/>
    </source>
</evidence>
<dbReference type="SUPFAM" id="SSF141868">
    <property type="entry name" value="EAL domain-like"/>
    <property type="match status" value="1"/>
</dbReference>
<sequence>MSLMRQVALLLTSVLLLALAGAVGINLASTRDALQTQLRVKNSDNAQNIALALSQQRGDAQLMNLLLATQADTGFYSRVRFVDSDGAAVFEREAVARTQDAPAWFARLWPIDAAPGVAQVSDGWRALGRVEVVSHVAYAHDELWRGGSRALLLLAGLGAAAIALAAAGVRRIRRPLDDTVAQANALVEGRYLLVDEPAVPELKRVAQAMNGMVERVRRLFESQAAQVEQLRREAHEDRLTALPHRAHFMQRLAALLGDEAQAESGWLLLVRVAELADVNRELGRDATDRALRTLADTLRARPHDGALDGVLAGRLNGADFALALPGPPAAGQDAAGALAAALRSALSAVSERVVVHVGAARWSGPAAAGPLLARADMALARAEGLGPFAAQADAAEPTASASGEQVWHRHLKDALDARRARLAEFVVVDRGGALSHLECPLRLQLMPGGAFESAARWLPLALRSRLLPAIDLLAVRLALTAIGADGRPRAVNLAMASLADGAFTAQLRQLLADAPRGARGLWLEVAEGAALGHFELLRAFAALVRPMGVRFGLEHAGHQLYRAPRLYELGLDYVKLDVALVRGAAGDEAVRRFVSGSAALLRALPVTVCAEGVDDADDAAALWDCGVEAITGPWASTRSTVV</sequence>
<proteinExistence type="predicted"/>
<dbReference type="Pfam" id="PF16448">
    <property type="entry name" value="LapD_MoxY_N"/>
    <property type="match status" value="1"/>
</dbReference>
<dbReference type="InterPro" id="IPR050706">
    <property type="entry name" value="Cyclic-di-GMP_PDE-like"/>
</dbReference>
<dbReference type="CDD" id="cd01948">
    <property type="entry name" value="EAL"/>
    <property type="match status" value="1"/>
</dbReference>
<dbReference type="Gene3D" id="3.30.110.200">
    <property type="match status" value="1"/>
</dbReference>